<dbReference type="EMBL" id="UZAK01040073">
    <property type="protein sequence ID" value="VDP64015.1"/>
    <property type="molecule type" value="Genomic_DNA"/>
</dbReference>
<dbReference type="WBParaSite" id="SCUD_0001768101-mRNA-1">
    <property type="protein sequence ID" value="SCUD_0001768101-mRNA-1"/>
    <property type="gene ID" value="SCUD_0001768101"/>
</dbReference>
<reference evidence="1 2" key="2">
    <citation type="submission" date="2018-11" db="EMBL/GenBank/DDBJ databases">
        <authorList>
            <consortium name="Pathogen Informatics"/>
        </authorList>
    </citation>
    <scope>NUCLEOTIDE SEQUENCE [LARGE SCALE GENOMIC DNA]</scope>
    <source>
        <strain evidence="1">Dakar</strain>
        <strain evidence="2">Dakar, Senegal</strain>
    </source>
</reference>
<keyword evidence="2" id="KW-1185">Reference proteome</keyword>
<evidence type="ECO:0000313" key="1">
    <source>
        <dbReference type="EMBL" id="VDP64015.1"/>
    </source>
</evidence>
<accession>A0A183KRJ2</accession>
<dbReference type="AlphaFoldDB" id="A0A183KRJ2"/>
<sequence length="72" mass="7713">MAEEDVAAPVIDSESGIRGAGFAGYDSIKAIFSSNVRNTWTSGSDDGNGSKRQLCGRRVSVKTWYAESEIPN</sequence>
<dbReference type="Proteomes" id="UP000279833">
    <property type="component" value="Unassembled WGS sequence"/>
</dbReference>
<gene>
    <name evidence="1" type="ORF">SCUD_LOCUS17678</name>
</gene>
<evidence type="ECO:0000313" key="2">
    <source>
        <dbReference type="Proteomes" id="UP000279833"/>
    </source>
</evidence>
<reference evidence="3" key="1">
    <citation type="submission" date="2016-06" db="UniProtKB">
        <authorList>
            <consortium name="WormBaseParasite"/>
        </authorList>
    </citation>
    <scope>IDENTIFICATION</scope>
</reference>
<proteinExistence type="predicted"/>
<evidence type="ECO:0000313" key="3">
    <source>
        <dbReference type="WBParaSite" id="SCUD_0001768101-mRNA-1"/>
    </source>
</evidence>
<name>A0A183KRJ2_9TREM</name>
<protein>
    <submittedName>
        <fullName evidence="1 3">Uncharacterized protein</fullName>
    </submittedName>
</protein>
<organism evidence="3">
    <name type="scientific">Schistosoma curassoni</name>
    <dbReference type="NCBI Taxonomy" id="6186"/>
    <lineage>
        <taxon>Eukaryota</taxon>
        <taxon>Metazoa</taxon>
        <taxon>Spiralia</taxon>
        <taxon>Lophotrochozoa</taxon>
        <taxon>Platyhelminthes</taxon>
        <taxon>Trematoda</taxon>
        <taxon>Digenea</taxon>
        <taxon>Strigeidida</taxon>
        <taxon>Schistosomatoidea</taxon>
        <taxon>Schistosomatidae</taxon>
        <taxon>Schistosoma</taxon>
    </lineage>
</organism>